<dbReference type="InterPro" id="IPR040982">
    <property type="entry name" value="DNA_pol3_finger"/>
</dbReference>
<dbReference type="Pfam" id="PF17657">
    <property type="entry name" value="DNA_pol3_finger"/>
    <property type="match status" value="1"/>
</dbReference>
<comment type="caution">
    <text evidence="2">The sequence shown here is derived from an EMBL/GenBank/DDBJ whole genome shotgun (WGS) entry which is preliminary data.</text>
</comment>
<dbReference type="AlphaFoldDB" id="A0A3B9IQ05"/>
<dbReference type="InterPro" id="IPR004805">
    <property type="entry name" value="DnaE2/DnaE/PolC"/>
</dbReference>
<protein>
    <recommendedName>
        <fullName evidence="1">DNA polymerase III alpha subunit finger domain-containing protein</fullName>
    </recommendedName>
</protein>
<dbReference type="PANTHER" id="PTHR32294">
    <property type="entry name" value="DNA POLYMERASE III SUBUNIT ALPHA"/>
    <property type="match status" value="1"/>
</dbReference>
<proteinExistence type="predicted"/>
<evidence type="ECO:0000313" key="3">
    <source>
        <dbReference type="Proteomes" id="UP000257706"/>
    </source>
</evidence>
<dbReference type="PANTHER" id="PTHR32294:SF4">
    <property type="entry name" value="ERROR-PRONE DNA POLYMERASE"/>
    <property type="match status" value="1"/>
</dbReference>
<sequence length="79" mass="8825">VLALGMLTAVRKGFDLIRQTTGQSWTMATLPPEDPAVYDMLCRADAVGVFQVESRAQLNMLPRLKPRTYYDLVIEVAIV</sequence>
<feature type="non-terminal residue" evidence="2">
    <location>
        <position position="1"/>
    </location>
</feature>
<evidence type="ECO:0000259" key="1">
    <source>
        <dbReference type="Pfam" id="PF17657"/>
    </source>
</evidence>
<feature type="non-terminal residue" evidence="2">
    <location>
        <position position="79"/>
    </location>
</feature>
<name>A0A3B9IQ05_9PROT</name>
<reference evidence="2 3" key="1">
    <citation type="journal article" date="2018" name="Nat. Biotechnol.">
        <title>A standardized bacterial taxonomy based on genome phylogeny substantially revises the tree of life.</title>
        <authorList>
            <person name="Parks D.H."/>
            <person name="Chuvochina M."/>
            <person name="Waite D.W."/>
            <person name="Rinke C."/>
            <person name="Skarshewski A."/>
            <person name="Chaumeil P.A."/>
            <person name="Hugenholtz P."/>
        </authorList>
    </citation>
    <scope>NUCLEOTIDE SEQUENCE [LARGE SCALE GENOMIC DNA]</scope>
    <source>
        <strain evidence="2">UBA8739</strain>
    </source>
</reference>
<accession>A0A3B9IQ05</accession>
<feature type="domain" description="DNA polymerase III alpha subunit finger" evidence="1">
    <location>
        <begin position="6"/>
        <end position="79"/>
    </location>
</feature>
<dbReference type="GO" id="GO:0006260">
    <property type="term" value="P:DNA replication"/>
    <property type="evidence" value="ECO:0007669"/>
    <property type="project" value="InterPro"/>
</dbReference>
<dbReference type="EMBL" id="DMAI01000339">
    <property type="protein sequence ID" value="HAE49820.1"/>
    <property type="molecule type" value="Genomic_DNA"/>
</dbReference>
<dbReference type="GO" id="GO:0008408">
    <property type="term" value="F:3'-5' exonuclease activity"/>
    <property type="evidence" value="ECO:0007669"/>
    <property type="project" value="InterPro"/>
</dbReference>
<gene>
    <name evidence="2" type="ORF">DCK97_20615</name>
</gene>
<evidence type="ECO:0000313" key="2">
    <source>
        <dbReference type="EMBL" id="HAE49820.1"/>
    </source>
</evidence>
<dbReference type="Proteomes" id="UP000257706">
    <property type="component" value="Unassembled WGS sequence"/>
</dbReference>
<organism evidence="2 3">
    <name type="scientific">Tistrella mobilis</name>
    <dbReference type="NCBI Taxonomy" id="171437"/>
    <lineage>
        <taxon>Bacteria</taxon>
        <taxon>Pseudomonadati</taxon>
        <taxon>Pseudomonadota</taxon>
        <taxon>Alphaproteobacteria</taxon>
        <taxon>Geminicoccales</taxon>
        <taxon>Geminicoccaceae</taxon>
        <taxon>Tistrella</taxon>
    </lineage>
</organism>